<name>A0AAX4JP56_9TREE</name>
<accession>A0AAX4JP56</accession>
<dbReference type="EMBL" id="CP144098">
    <property type="protein sequence ID" value="WWC86529.1"/>
    <property type="molecule type" value="Genomic_DNA"/>
</dbReference>
<evidence type="ECO:0000313" key="2">
    <source>
        <dbReference type="EMBL" id="WWC86529.1"/>
    </source>
</evidence>
<dbReference type="RefSeq" id="XP_066073292.1">
    <property type="nucleotide sequence ID" value="XM_066217195.1"/>
</dbReference>
<reference evidence="2 3" key="1">
    <citation type="submission" date="2024-01" db="EMBL/GenBank/DDBJ databases">
        <title>Comparative genomics of Cryptococcus and Kwoniella reveals pathogenesis evolution and contrasting modes of karyotype evolution via chromosome fusion or intercentromeric recombination.</title>
        <authorList>
            <person name="Coelho M.A."/>
            <person name="David-Palma M."/>
            <person name="Shea T."/>
            <person name="Bowers K."/>
            <person name="McGinley-Smith S."/>
            <person name="Mohammad A.W."/>
            <person name="Gnirke A."/>
            <person name="Yurkov A.M."/>
            <person name="Nowrousian M."/>
            <person name="Sun S."/>
            <person name="Cuomo C.A."/>
            <person name="Heitman J."/>
        </authorList>
    </citation>
    <scope>NUCLEOTIDE SEQUENCE [LARGE SCALE GENOMIC DNA]</scope>
    <source>
        <strain evidence="2 3">CBS 6074</strain>
    </source>
</reference>
<proteinExistence type="predicted"/>
<evidence type="ECO:0000313" key="3">
    <source>
        <dbReference type="Proteomes" id="UP001355207"/>
    </source>
</evidence>
<feature type="region of interest" description="Disordered" evidence="1">
    <location>
        <begin position="26"/>
        <end position="47"/>
    </location>
</feature>
<dbReference type="GeneID" id="91092078"/>
<dbReference type="AlphaFoldDB" id="A0AAX4JP56"/>
<evidence type="ECO:0000256" key="1">
    <source>
        <dbReference type="SAM" id="MobiDB-lite"/>
    </source>
</evidence>
<dbReference type="Proteomes" id="UP001355207">
    <property type="component" value="Chromosome 1"/>
</dbReference>
<protein>
    <submittedName>
        <fullName evidence="2">Uncharacterized protein</fullName>
    </submittedName>
</protein>
<sequence>MPNFLGLLDNYLYSSSYNKEESDYLQSVKTNSLPDQPSTESSASSNKLVGHSTYPLSQALVQSIYNKGYNEGIVSSSSSVFNQLSTYISNNSTTSLIAFGTTIMVFLITGSSLLLTKRSGKNLLIDNSKKTFKHFRPLVLRDFNNSSIMLARRKPSTSLSSQFSKFSSELGLGAPADDETIEKALNELRENLEKTAKDYHERNTSIGKDIEDRQIKFGDIIEDDKFGQMLADSLNQLLENRKQEQETGILKSNKISFNLNPEDTEWKQVKPISAKREAALEDMEDISSVPSTYLTESAKKTKSKADSNVDNNTIDEAVQAEAEEKPEIDTGVMTRKEIWSKARFEVVDWQADKIENGVGEMTIKLWTDGKPEEALPDLTVLAEYEDSEPVSIFHGGLEFAILETDQDTEAGESIWRFTELIKNHNQENAEENEVNEHSENEIEIPASQAEERSFFDELLYQNREKNQQLFEKPVPKVDVKELIKSIEKEEKFEFYFDEKIGNATLLKNGAKKEIWKIRLAIYTLYGEPKWSEIETLVHFKGFPTKFILDKESNYSVDIWPGSNGSWVVRGQEEEEL</sequence>
<gene>
    <name evidence="2" type="ORF">L201_001406</name>
</gene>
<keyword evidence="3" id="KW-1185">Reference proteome</keyword>
<organism evidence="2 3">
    <name type="scientific">Kwoniella dendrophila CBS 6074</name>
    <dbReference type="NCBI Taxonomy" id="1295534"/>
    <lineage>
        <taxon>Eukaryota</taxon>
        <taxon>Fungi</taxon>
        <taxon>Dikarya</taxon>
        <taxon>Basidiomycota</taxon>
        <taxon>Agaricomycotina</taxon>
        <taxon>Tremellomycetes</taxon>
        <taxon>Tremellales</taxon>
        <taxon>Cryptococcaceae</taxon>
        <taxon>Kwoniella</taxon>
    </lineage>
</organism>